<dbReference type="InParanoid" id="A0A369J6T3"/>
<name>A0A369J6T3_HYPMA</name>
<comment type="caution">
    <text evidence="1">The sequence shown here is derived from an EMBL/GenBank/DDBJ whole genome shotgun (WGS) entry which is preliminary data.</text>
</comment>
<dbReference type="Proteomes" id="UP000076154">
    <property type="component" value="Unassembled WGS sequence"/>
</dbReference>
<gene>
    <name evidence="1" type="ORF">Hypma_001908</name>
</gene>
<sequence>MLSTFLATRAYYRPLTDGHGVWMPSRLLISQAHPYFQSLFFKDLRYSDFRTLVFQEIELKPCKGCRIFSASTWASSAPLWSRRSTADAMRGSRKAVLLLEHTPLITSANLAGVSRKLMLPWIVFYSSTVGVRLFDFSTLSFLAYIIKFIQVVCTAQTSVSQISTYIHGSNGQQYLSCAEITKVDLNT</sequence>
<accession>A0A369J6T3</accession>
<dbReference type="AlphaFoldDB" id="A0A369J6T3"/>
<evidence type="ECO:0000313" key="2">
    <source>
        <dbReference type="Proteomes" id="UP000076154"/>
    </source>
</evidence>
<organism evidence="1 2">
    <name type="scientific">Hypsizygus marmoreus</name>
    <name type="common">White beech mushroom</name>
    <name type="synonym">Agaricus marmoreus</name>
    <dbReference type="NCBI Taxonomy" id="39966"/>
    <lineage>
        <taxon>Eukaryota</taxon>
        <taxon>Fungi</taxon>
        <taxon>Dikarya</taxon>
        <taxon>Basidiomycota</taxon>
        <taxon>Agaricomycotina</taxon>
        <taxon>Agaricomycetes</taxon>
        <taxon>Agaricomycetidae</taxon>
        <taxon>Agaricales</taxon>
        <taxon>Tricholomatineae</taxon>
        <taxon>Lyophyllaceae</taxon>
        <taxon>Hypsizygus</taxon>
    </lineage>
</organism>
<protein>
    <submittedName>
        <fullName evidence="1">Uncharacterized protein</fullName>
    </submittedName>
</protein>
<keyword evidence="2" id="KW-1185">Reference proteome</keyword>
<reference evidence="1" key="1">
    <citation type="submission" date="2018-04" db="EMBL/GenBank/DDBJ databases">
        <title>Whole genome sequencing of Hypsizygus marmoreus.</title>
        <authorList>
            <person name="Choi I.-G."/>
            <person name="Min B."/>
            <person name="Kim J.-G."/>
            <person name="Kim S."/>
            <person name="Oh Y.-L."/>
            <person name="Kong W.-S."/>
            <person name="Park H."/>
            <person name="Jeong J."/>
            <person name="Song E.-S."/>
        </authorList>
    </citation>
    <scope>NUCLEOTIDE SEQUENCE [LARGE SCALE GENOMIC DNA]</scope>
    <source>
        <strain evidence="1">51987-8</strain>
    </source>
</reference>
<proteinExistence type="predicted"/>
<dbReference type="EMBL" id="LUEZ02000113">
    <property type="protein sequence ID" value="RDB17102.1"/>
    <property type="molecule type" value="Genomic_DNA"/>
</dbReference>
<evidence type="ECO:0000313" key="1">
    <source>
        <dbReference type="EMBL" id="RDB17102.1"/>
    </source>
</evidence>